<sequence>MLWLNIIDGRGEIYASLNSVIEYLLPQTCVYEPSSKRGRGQRELILGTDRPAKHRSHRIASQSKSYWSKSIFCGSGSDTFGEGGRWKYYCGQPKRRIHLIHYRPRHPYTGERLWLSFDAQAYRQMSLLLRRPPVVKLARDVFDLHYGLWKRADKSNMTALPIVETQSGGRSAYITTRIYSMLESDLLFNVGIPFIEINGKRSTITRGCFKPNPIKEISQWKERCYIGYRSEWKYLDPLEIGQVKKFSAVT</sequence>
<proteinExistence type="predicted"/>
<accession>A0A4S8I296</accession>
<dbReference type="GO" id="GO:0043531">
    <property type="term" value="F:ADP binding"/>
    <property type="evidence" value="ECO:0007669"/>
    <property type="project" value="TreeGrafter"/>
</dbReference>
<dbReference type="GO" id="GO:0046933">
    <property type="term" value="F:proton-transporting ATP synthase activity, rotational mechanism"/>
    <property type="evidence" value="ECO:0007669"/>
    <property type="project" value="InterPro"/>
</dbReference>
<dbReference type="AlphaFoldDB" id="A0A4S8I296"/>
<dbReference type="InterPro" id="IPR005294">
    <property type="entry name" value="ATP_synth_F1_asu"/>
</dbReference>
<comment type="caution">
    <text evidence="2">The sequence shown here is derived from an EMBL/GenBank/DDBJ whole genome shotgun (WGS) entry which is preliminary data.</text>
</comment>
<dbReference type="Proteomes" id="UP000317650">
    <property type="component" value="Unassembled WGS sequence"/>
</dbReference>
<name>A0A4S8I296_MUSBA</name>
<dbReference type="PANTHER" id="PTHR48082:SF2">
    <property type="entry name" value="ATP SYNTHASE SUBUNIT ALPHA, MITOCHONDRIAL"/>
    <property type="match status" value="1"/>
</dbReference>
<dbReference type="InterPro" id="IPR027417">
    <property type="entry name" value="P-loop_NTPase"/>
</dbReference>
<dbReference type="GO" id="GO:0045259">
    <property type="term" value="C:proton-transporting ATP synthase complex"/>
    <property type="evidence" value="ECO:0007669"/>
    <property type="project" value="InterPro"/>
</dbReference>
<reference evidence="2 3" key="1">
    <citation type="journal article" date="2019" name="Nat. Plants">
        <title>Genome sequencing of Musa balbisiana reveals subgenome evolution and function divergence in polyploid bananas.</title>
        <authorList>
            <person name="Yao X."/>
        </authorList>
    </citation>
    <scope>NUCLEOTIDE SEQUENCE [LARGE SCALE GENOMIC DNA]</scope>
    <source>
        <strain evidence="3">cv. DH-PKW</strain>
        <tissue evidence="2">Leaves</tissue>
    </source>
</reference>
<dbReference type="PANTHER" id="PTHR48082">
    <property type="entry name" value="ATP SYNTHASE SUBUNIT ALPHA, MITOCHONDRIAL"/>
    <property type="match status" value="1"/>
</dbReference>
<gene>
    <name evidence="2" type="ORF">C4D60_Mb00t18760</name>
</gene>
<dbReference type="GO" id="GO:0005524">
    <property type="term" value="F:ATP binding"/>
    <property type="evidence" value="ECO:0007669"/>
    <property type="project" value="TreeGrafter"/>
</dbReference>
<dbReference type="SUPFAM" id="SSF52540">
    <property type="entry name" value="P-loop containing nucleoside triphosphate hydrolases"/>
    <property type="match status" value="1"/>
</dbReference>
<evidence type="ECO:0000313" key="3">
    <source>
        <dbReference type="Proteomes" id="UP000317650"/>
    </source>
</evidence>
<dbReference type="Gene3D" id="3.40.50.300">
    <property type="entry name" value="P-loop containing nucleotide triphosphate hydrolases"/>
    <property type="match status" value="1"/>
</dbReference>
<evidence type="ECO:0000313" key="2">
    <source>
        <dbReference type="EMBL" id="THU42183.1"/>
    </source>
</evidence>
<protein>
    <submittedName>
        <fullName evidence="2">Uncharacterized protein</fullName>
    </submittedName>
</protein>
<dbReference type="EMBL" id="PYDT01002225">
    <property type="protein sequence ID" value="THU42183.1"/>
    <property type="molecule type" value="Genomic_DNA"/>
</dbReference>
<organism evidence="2 3">
    <name type="scientific">Musa balbisiana</name>
    <name type="common">Banana</name>
    <dbReference type="NCBI Taxonomy" id="52838"/>
    <lineage>
        <taxon>Eukaryota</taxon>
        <taxon>Viridiplantae</taxon>
        <taxon>Streptophyta</taxon>
        <taxon>Embryophyta</taxon>
        <taxon>Tracheophyta</taxon>
        <taxon>Spermatophyta</taxon>
        <taxon>Magnoliopsida</taxon>
        <taxon>Liliopsida</taxon>
        <taxon>Zingiberales</taxon>
        <taxon>Musaceae</taxon>
        <taxon>Musa</taxon>
    </lineage>
</organism>
<evidence type="ECO:0000256" key="1">
    <source>
        <dbReference type="ARBA" id="ARBA00004173"/>
    </source>
</evidence>
<comment type="subcellular location">
    <subcellularLocation>
        <location evidence="1">Mitochondrion</location>
    </subcellularLocation>
</comment>
<keyword evidence="3" id="KW-1185">Reference proteome</keyword>
<dbReference type="GO" id="GO:0005739">
    <property type="term" value="C:mitochondrion"/>
    <property type="evidence" value="ECO:0007669"/>
    <property type="project" value="UniProtKB-SubCell"/>
</dbReference>
<dbReference type="STRING" id="52838.A0A4S8I296"/>